<evidence type="ECO:0000313" key="2">
    <source>
        <dbReference type="Proteomes" id="UP001217485"/>
    </source>
</evidence>
<reference evidence="1 2" key="1">
    <citation type="submission" date="2023-01" db="EMBL/GenBank/DDBJ databases">
        <title>Minimal conservation of predation-associated metabolite biosynthetic gene clusters underscores biosynthetic potential of Myxococcota including descriptions for ten novel species: Archangium lansinium sp. nov., Myxococcus landrumus sp. nov., Nannocystis bai.</title>
        <authorList>
            <person name="Ahearne A."/>
            <person name="Stevens C."/>
            <person name="Dowd S."/>
        </authorList>
    </citation>
    <scope>NUCLEOTIDE SEQUENCE [LARGE SCALE GENOMIC DNA]</scope>
    <source>
        <strain evidence="1 2">WIWO2</strain>
    </source>
</reference>
<gene>
    <name evidence="1" type="ORF">POL72_16125</name>
</gene>
<protein>
    <submittedName>
        <fullName evidence="1">Uncharacterized protein</fullName>
    </submittedName>
</protein>
<comment type="caution">
    <text evidence="1">The sequence shown here is derived from an EMBL/GenBank/DDBJ whole genome shotgun (WGS) entry which is preliminary data.</text>
</comment>
<sequence>MMCRCWLDGTTRTPPPHAEHVGFDDDGQLCLTLPEERRDAHDAFYAWLEDCCPHPRMCLASEWISNWAGLRAFQAALDRIGWQHFPTLQAELPAANGGMMLAEASAQALGELARFAELVASVRSAFLVDSETGDELYDFIPQYDGIFIMSGSEQIDLGFDVNGFFVQSREAPPCELFRALRVAQILLEPERTEAHEDGRVLLRNLDTGREFESRIAVPGACIPWPDGRMQDGRGRVRSAYPRSFHVKQRALGIADFEQILGSLRRVFEASVATGNPVCWC</sequence>
<accession>A0ABT5BYV5</accession>
<dbReference type="RefSeq" id="WP_272096234.1">
    <property type="nucleotide sequence ID" value="NZ_JAQNDK010000002.1"/>
</dbReference>
<evidence type="ECO:0000313" key="1">
    <source>
        <dbReference type="EMBL" id="MDC0679272.1"/>
    </source>
</evidence>
<name>A0ABT5BYV5_9BACT</name>
<keyword evidence="2" id="KW-1185">Reference proteome</keyword>
<dbReference type="EMBL" id="JAQNDK010000002">
    <property type="protein sequence ID" value="MDC0679272.1"/>
    <property type="molecule type" value="Genomic_DNA"/>
</dbReference>
<dbReference type="Proteomes" id="UP001217485">
    <property type="component" value="Unassembled WGS sequence"/>
</dbReference>
<proteinExistence type="predicted"/>
<organism evidence="1 2">
    <name type="scientific">Sorangium atrum</name>
    <dbReference type="NCBI Taxonomy" id="2995308"/>
    <lineage>
        <taxon>Bacteria</taxon>
        <taxon>Pseudomonadati</taxon>
        <taxon>Myxococcota</taxon>
        <taxon>Polyangia</taxon>
        <taxon>Polyangiales</taxon>
        <taxon>Polyangiaceae</taxon>
        <taxon>Sorangium</taxon>
    </lineage>
</organism>